<dbReference type="Proteomes" id="UP000315082">
    <property type="component" value="Chromosome"/>
</dbReference>
<dbReference type="OrthoDB" id="290823at2"/>
<name>A0A518JXZ6_9BACT</name>
<dbReference type="AlphaFoldDB" id="A0A518JXZ6"/>
<keyword evidence="2" id="KW-1185">Reference proteome</keyword>
<gene>
    <name evidence="1" type="ORF">Poly24_41300</name>
</gene>
<evidence type="ECO:0000313" key="2">
    <source>
        <dbReference type="Proteomes" id="UP000315082"/>
    </source>
</evidence>
<evidence type="ECO:0000313" key="1">
    <source>
        <dbReference type="EMBL" id="QDV70408.1"/>
    </source>
</evidence>
<sequence>MVHAKLFVASVLIGTCLGCGPGSTPVPASTTPPEESIRADLQYIIDSGTVGSELLTIQQNIEVIKETDPEKAAKLEAECKQLEEAPKSKVLSIAKGMQELL</sequence>
<accession>A0A518JXZ6</accession>
<dbReference type="KEGG" id="rcf:Poly24_41300"/>
<dbReference type="EMBL" id="CP036348">
    <property type="protein sequence ID" value="QDV70408.1"/>
    <property type="molecule type" value="Genomic_DNA"/>
</dbReference>
<dbReference type="RefSeq" id="WP_145099602.1">
    <property type="nucleotide sequence ID" value="NZ_CP036348.1"/>
</dbReference>
<reference evidence="1 2" key="1">
    <citation type="submission" date="2019-02" db="EMBL/GenBank/DDBJ databases">
        <title>Deep-cultivation of Planctomycetes and their phenomic and genomic characterization uncovers novel biology.</title>
        <authorList>
            <person name="Wiegand S."/>
            <person name="Jogler M."/>
            <person name="Boedeker C."/>
            <person name="Pinto D."/>
            <person name="Vollmers J."/>
            <person name="Rivas-Marin E."/>
            <person name="Kohn T."/>
            <person name="Peeters S.H."/>
            <person name="Heuer A."/>
            <person name="Rast P."/>
            <person name="Oberbeckmann S."/>
            <person name="Bunk B."/>
            <person name="Jeske O."/>
            <person name="Meyerdierks A."/>
            <person name="Storesund J.E."/>
            <person name="Kallscheuer N."/>
            <person name="Luecker S."/>
            <person name="Lage O.M."/>
            <person name="Pohl T."/>
            <person name="Merkel B.J."/>
            <person name="Hornburger P."/>
            <person name="Mueller R.-W."/>
            <person name="Bruemmer F."/>
            <person name="Labrenz M."/>
            <person name="Spormann A.M."/>
            <person name="Op den Camp H."/>
            <person name="Overmann J."/>
            <person name="Amann R."/>
            <person name="Jetten M.S.M."/>
            <person name="Mascher T."/>
            <person name="Medema M.H."/>
            <person name="Devos D.P."/>
            <person name="Kaster A.-K."/>
            <person name="Ovreas L."/>
            <person name="Rohde M."/>
            <person name="Galperin M.Y."/>
            <person name="Jogler C."/>
        </authorList>
    </citation>
    <scope>NUCLEOTIDE SEQUENCE [LARGE SCALE GENOMIC DNA]</scope>
    <source>
        <strain evidence="1 2">Poly24</strain>
    </source>
</reference>
<proteinExistence type="predicted"/>
<organism evidence="1 2">
    <name type="scientific">Rosistilla carotiformis</name>
    <dbReference type="NCBI Taxonomy" id="2528017"/>
    <lineage>
        <taxon>Bacteria</taxon>
        <taxon>Pseudomonadati</taxon>
        <taxon>Planctomycetota</taxon>
        <taxon>Planctomycetia</taxon>
        <taxon>Pirellulales</taxon>
        <taxon>Pirellulaceae</taxon>
        <taxon>Rosistilla</taxon>
    </lineage>
</organism>
<protein>
    <submittedName>
        <fullName evidence="1">Uncharacterized protein</fullName>
    </submittedName>
</protein>